<evidence type="ECO:0000256" key="2">
    <source>
        <dbReference type="ARBA" id="ARBA00022690"/>
    </source>
</evidence>
<dbReference type="InterPro" id="IPR049883">
    <property type="entry name" value="NOTCH1_EGF-like"/>
</dbReference>
<keyword evidence="5" id="KW-0722">Serine protease inhibitor</keyword>
<dbReference type="Pfam" id="PF07645">
    <property type="entry name" value="EGF_CA"/>
    <property type="match status" value="1"/>
</dbReference>
<dbReference type="PROSITE" id="PS00010">
    <property type="entry name" value="ASX_HYDROXYL"/>
    <property type="match status" value="1"/>
</dbReference>
<dbReference type="InterPro" id="IPR001881">
    <property type="entry name" value="EGF-like_Ca-bd_dom"/>
</dbReference>
<evidence type="ECO:0000256" key="4">
    <source>
        <dbReference type="ARBA" id="ARBA00022737"/>
    </source>
</evidence>
<dbReference type="SMART" id="SM00179">
    <property type="entry name" value="EGF_CA"/>
    <property type="match status" value="1"/>
</dbReference>
<evidence type="ECO:0000313" key="10">
    <source>
        <dbReference type="EMBL" id="VDK28353.1"/>
    </source>
</evidence>
<name>A0A183CVU9_9BILA</name>
<feature type="domain" description="EGF-like" evidence="8">
    <location>
        <begin position="163"/>
        <end position="203"/>
    </location>
</feature>
<dbReference type="Gene3D" id="4.10.410.10">
    <property type="entry name" value="Pancreatic trypsin inhibitor Kunitz domain"/>
    <property type="match status" value="2"/>
</dbReference>
<dbReference type="PROSITE" id="PS01186">
    <property type="entry name" value="EGF_2"/>
    <property type="match status" value="1"/>
</dbReference>
<dbReference type="InterPro" id="IPR002223">
    <property type="entry name" value="Kunitz_BPTI"/>
</dbReference>
<keyword evidence="4" id="KW-0677">Repeat</keyword>
<dbReference type="SMART" id="SM00181">
    <property type="entry name" value="EGF"/>
    <property type="match status" value="2"/>
</dbReference>
<dbReference type="WBParaSite" id="GPUH_0000059001-mRNA-1">
    <property type="protein sequence ID" value="GPUH_0000059001-mRNA-1"/>
    <property type="gene ID" value="GPUH_0000059001"/>
</dbReference>
<keyword evidence="3" id="KW-0732">Signal</keyword>
<proteinExistence type="predicted"/>
<dbReference type="SMART" id="SM00131">
    <property type="entry name" value="KU"/>
    <property type="match status" value="2"/>
</dbReference>
<evidence type="ECO:0000256" key="3">
    <source>
        <dbReference type="ARBA" id="ARBA00022729"/>
    </source>
</evidence>
<dbReference type="Proteomes" id="UP000271098">
    <property type="component" value="Unassembled WGS sequence"/>
</dbReference>
<dbReference type="PROSITE" id="PS50279">
    <property type="entry name" value="BPTI_KUNITZ_2"/>
    <property type="match status" value="2"/>
</dbReference>
<dbReference type="PANTHER" id="PTHR10083">
    <property type="entry name" value="KUNITZ-TYPE PROTEASE INHIBITOR-RELATED"/>
    <property type="match status" value="1"/>
</dbReference>
<evidence type="ECO:0000313" key="12">
    <source>
        <dbReference type="WBParaSite" id="GPUH_0000059001-mRNA-1"/>
    </source>
</evidence>
<organism evidence="12">
    <name type="scientific">Gongylonema pulchrum</name>
    <dbReference type="NCBI Taxonomy" id="637853"/>
    <lineage>
        <taxon>Eukaryota</taxon>
        <taxon>Metazoa</taxon>
        <taxon>Ecdysozoa</taxon>
        <taxon>Nematoda</taxon>
        <taxon>Chromadorea</taxon>
        <taxon>Rhabditida</taxon>
        <taxon>Spirurina</taxon>
        <taxon>Spiruromorpha</taxon>
        <taxon>Spiruroidea</taxon>
        <taxon>Gongylonematidae</taxon>
        <taxon>Gongylonema</taxon>
    </lineage>
</organism>
<dbReference type="CDD" id="cd00109">
    <property type="entry name" value="Kunitz-type"/>
    <property type="match status" value="2"/>
</dbReference>
<dbReference type="OrthoDB" id="5852179at2759"/>
<sequence length="208" mass="23890">MEPLDPGPCHYFQLKWYWDETDQQCKQFHYGGCLGSRNRFNSKMQCMKQCVYKMHNPVAIPELCLLDLDPGHCNDDRKGQWWYYFNAAEGECQKFFYYGCGGNDNRFYSVYQCRKVCGERLAPNIVCDRCDIRTSTCRAHSKYNYTCECRDGYAKNAHGECVDVDECRSGSALCDRNAWCVNTIGSYACKCMVGYSGDGQKCTYVGIG</sequence>
<dbReference type="EMBL" id="UYRT01000555">
    <property type="protein sequence ID" value="VDK28353.1"/>
    <property type="molecule type" value="Genomic_DNA"/>
</dbReference>
<evidence type="ECO:0000256" key="5">
    <source>
        <dbReference type="ARBA" id="ARBA00022900"/>
    </source>
</evidence>
<evidence type="ECO:0000256" key="7">
    <source>
        <dbReference type="PROSITE-ProRule" id="PRU00076"/>
    </source>
</evidence>
<feature type="domain" description="BPTI/Kunitz inhibitor" evidence="9">
    <location>
        <begin position="1"/>
        <end position="50"/>
    </location>
</feature>
<protein>
    <submittedName>
        <fullName evidence="12">Kunitz/Bovine pancreatic trypsin inhibitor domain protein</fullName>
    </submittedName>
</protein>
<comment type="caution">
    <text evidence="7">Lacks conserved residue(s) required for the propagation of feature annotation.</text>
</comment>
<dbReference type="PROSITE" id="PS50026">
    <property type="entry name" value="EGF_3"/>
    <property type="match status" value="1"/>
</dbReference>
<dbReference type="CDD" id="cd00054">
    <property type="entry name" value="EGF_CA"/>
    <property type="match status" value="1"/>
</dbReference>
<keyword evidence="2" id="KW-0646">Protease inhibitor</keyword>
<reference evidence="10 11" key="2">
    <citation type="submission" date="2018-11" db="EMBL/GenBank/DDBJ databases">
        <authorList>
            <consortium name="Pathogen Informatics"/>
        </authorList>
    </citation>
    <scope>NUCLEOTIDE SEQUENCE [LARGE SCALE GENOMIC DNA]</scope>
</reference>
<dbReference type="SUPFAM" id="SSF57362">
    <property type="entry name" value="BPTI-like"/>
    <property type="match status" value="2"/>
</dbReference>
<feature type="domain" description="BPTI/Kunitz inhibitor" evidence="9">
    <location>
        <begin position="64"/>
        <end position="117"/>
    </location>
</feature>
<dbReference type="InterPro" id="IPR000152">
    <property type="entry name" value="EGF-type_Asp/Asn_hydroxyl_site"/>
</dbReference>
<dbReference type="PROSITE" id="PS01187">
    <property type="entry name" value="EGF_CA"/>
    <property type="match status" value="1"/>
</dbReference>
<keyword evidence="6" id="KW-1015">Disulfide bond</keyword>
<evidence type="ECO:0000259" key="9">
    <source>
        <dbReference type="PROSITE" id="PS50279"/>
    </source>
</evidence>
<dbReference type="InterPro" id="IPR020901">
    <property type="entry name" value="Prtase_inh_Kunz-CS"/>
</dbReference>
<keyword evidence="1 7" id="KW-0245">EGF-like domain</keyword>
<dbReference type="InterPro" id="IPR018097">
    <property type="entry name" value="EGF_Ca-bd_CS"/>
</dbReference>
<dbReference type="PROSITE" id="PS00280">
    <property type="entry name" value="BPTI_KUNITZ_1"/>
    <property type="match status" value="1"/>
</dbReference>
<dbReference type="PRINTS" id="PR00759">
    <property type="entry name" value="BASICPTASE"/>
</dbReference>
<reference evidence="12" key="1">
    <citation type="submission" date="2016-06" db="UniProtKB">
        <authorList>
            <consortium name="WormBaseParasite"/>
        </authorList>
    </citation>
    <scope>IDENTIFICATION</scope>
</reference>
<dbReference type="Gene3D" id="2.10.25.10">
    <property type="entry name" value="Laminin"/>
    <property type="match status" value="1"/>
</dbReference>
<dbReference type="SUPFAM" id="SSF57196">
    <property type="entry name" value="EGF/Laminin"/>
    <property type="match status" value="1"/>
</dbReference>
<dbReference type="Pfam" id="PF00014">
    <property type="entry name" value="Kunitz_BPTI"/>
    <property type="match status" value="2"/>
</dbReference>
<dbReference type="PANTHER" id="PTHR10083:SF328">
    <property type="entry name" value="TISSUE FACTOR PATHWAY INHIBITOR"/>
    <property type="match status" value="1"/>
</dbReference>
<dbReference type="FunFam" id="2.10.25.10:FF:000038">
    <property type="entry name" value="Fibrillin 2"/>
    <property type="match status" value="1"/>
</dbReference>
<evidence type="ECO:0000259" key="8">
    <source>
        <dbReference type="PROSITE" id="PS50026"/>
    </source>
</evidence>
<keyword evidence="11" id="KW-1185">Reference proteome</keyword>
<dbReference type="GO" id="GO:0005615">
    <property type="term" value="C:extracellular space"/>
    <property type="evidence" value="ECO:0007669"/>
    <property type="project" value="TreeGrafter"/>
</dbReference>
<gene>
    <name evidence="10" type="ORF">GPUH_LOCUS590</name>
</gene>
<dbReference type="FunFam" id="4.10.410.10:FF:000020">
    <property type="entry name" value="Collagen, type VI, alpha 3"/>
    <property type="match status" value="1"/>
</dbReference>
<dbReference type="InterPro" id="IPR050098">
    <property type="entry name" value="TFPI/VKTCI-like"/>
</dbReference>
<dbReference type="AlphaFoldDB" id="A0A183CVU9"/>
<dbReference type="InterPro" id="IPR000742">
    <property type="entry name" value="EGF"/>
</dbReference>
<dbReference type="GO" id="GO:0005509">
    <property type="term" value="F:calcium ion binding"/>
    <property type="evidence" value="ECO:0007669"/>
    <property type="project" value="InterPro"/>
</dbReference>
<evidence type="ECO:0000256" key="6">
    <source>
        <dbReference type="ARBA" id="ARBA00023157"/>
    </source>
</evidence>
<dbReference type="GO" id="GO:0004867">
    <property type="term" value="F:serine-type endopeptidase inhibitor activity"/>
    <property type="evidence" value="ECO:0007669"/>
    <property type="project" value="UniProtKB-KW"/>
</dbReference>
<dbReference type="InterPro" id="IPR036880">
    <property type="entry name" value="Kunitz_BPTI_sf"/>
</dbReference>
<evidence type="ECO:0000313" key="11">
    <source>
        <dbReference type="Proteomes" id="UP000271098"/>
    </source>
</evidence>
<accession>A0A183CVU9</accession>
<evidence type="ECO:0000256" key="1">
    <source>
        <dbReference type="ARBA" id="ARBA00022536"/>
    </source>
</evidence>